<keyword evidence="4" id="KW-0378">Hydrolase</keyword>
<feature type="chain" id="PRO_5010307886" evidence="7">
    <location>
        <begin position="24"/>
        <end position="494"/>
    </location>
</feature>
<keyword evidence="6" id="KW-0482">Metalloprotease</keyword>
<evidence type="ECO:0000256" key="1">
    <source>
        <dbReference type="ARBA" id="ARBA00001947"/>
    </source>
</evidence>
<keyword evidence="2 9" id="KW-0645">Protease</keyword>
<keyword evidence="10" id="KW-1185">Reference proteome</keyword>
<evidence type="ECO:0000256" key="7">
    <source>
        <dbReference type="SAM" id="SignalP"/>
    </source>
</evidence>
<evidence type="ECO:0000313" key="9">
    <source>
        <dbReference type="EMBL" id="SFN93533.1"/>
    </source>
</evidence>
<keyword evidence="3" id="KW-0479">Metal-binding</keyword>
<dbReference type="PANTHER" id="PTHR22726:SF24">
    <property type="entry name" value="M48 FAMILY METALLOPEPTIDASE"/>
    <property type="match status" value="1"/>
</dbReference>
<dbReference type="EMBL" id="FOVJ01000005">
    <property type="protein sequence ID" value="SFN93533.1"/>
    <property type="molecule type" value="Genomic_DNA"/>
</dbReference>
<dbReference type="CDD" id="cd07333">
    <property type="entry name" value="M48C_bepA_like"/>
    <property type="match status" value="1"/>
</dbReference>
<dbReference type="PANTHER" id="PTHR22726">
    <property type="entry name" value="METALLOENDOPEPTIDASE OMA1"/>
    <property type="match status" value="1"/>
</dbReference>
<evidence type="ECO:0000256" key="2">
    <source>
        <dbReference type="ARBA" id="ARBA00022670"/>
    </source>
</evidence>
<dbReference type="InterPro" id="IPR051156">
    <property type="entry name" value="Mito/Outer_Membr_Metalloprot"/>
</dbReference>
<dbReference type="Pfam" id="PF01435">
    <property type="entry name" value="Peptidase_M48"/>
    <property type="match status" value="1"/>
</dbReference>
<dbReference type="STRING" id="1266925.GCA_000619905_02462"/>
<keyword evidence="5" id="KW-0862">Zinc</keyword>
<evidence type="ECO:0000256" key="4">
    <source>
        <dbReference type="ARBA" id="ARBA00022801"/>
    </source>
</evidence>
<keyword evidence="7" id="KW-0732">Signal</keyword>
<accession>A0A1I5D318</accession>
<evidence type="ECO:0000313" key="10">
    <source>
        <dbReference type="Proteomes" id="UP000183107"/>
    </source>
</evidence>
<gene>
    <name evidence="9" type="ORF">SAMN05216386_2179</name>
</gene>
<dbReference type="Gene3D" id="3.30.2010.10">
    <property type="entry name" value="Metalloproteases ('zincins'), catalytic domain"/>
    <property type="match status" value="1"/>
</dbReference>
<protein>
    <submittedName>
        <fullName evidence="9">Putative Zn-dependent protease</fullName>
    </submittedName>
</protein>
<evidence type="ECO:0000256" key="5">
    <source>
        <dbReference type="ARBA" id="ARBA00022833"/>
    </source>
</evidence>
<evidence type="ECO:0000256" key="6">
    <source>
        <dbReference type="ARBA" id="ARBA00023049"/>
    </source>
</evidence>
<proteinExistence type="predicted"/>
<feature type="domain" description="Peptidase M48" evidence="8">
    <location>
        <begin position="64"/>
        <end position="262"/>
    </location>
</feature>
<evidence type="ECO:0000259" key="8">
    <source>
        <dbReference type="Pfam" id="PF01435"/>
    </source>
</evidence>
<reference evidence="10" key="1">
    <citation type="submission" date="2016-10" db="EMBL/GenBank/DDBJ databases">
        <authorList>
            <person name="Varghese N."/>
        </authorList>
    </citation>
    <scope>NUCLEOTIDE SEQUENCE [LARGE SCALE GENOMIC DNA]</scope>
    <source>
        <strain evidence="10">Nsp8</strain>
    </source>
</reference>
<comment type="cofactor">
    <cofactor evidence="1">
        <name>Zn(2+)</name>
        <dbReference type="ChEBI" id="CHEBI:29105"/>
    </cofactor>
</comment>
<dbReference type="AlphaFoldDB" id="A0A1I5D318"/>
<dbReference type="GO" id="GO:0016020">
    <property type="term" value="C:membrane"/>
    <property type="evidence" value="ECO:0007669"/>
    <property type="project" value="TreeGrafter"/>
</dbReference>
<dbReference type="GO" id="GO:0046872">
    <property type="term" value="F:metal ion binding"/>
    <property type="evidence" value="ECO:0007669"/>
    <property type="project" value="UniProtKB-KW"/>
</dbReference>
<name>A0A1I5D318_9PROT</name>
<evidence type="ECO:0000256" key="3">
    <source>
        <dbReference type="ARBA" id="ARBA00022723"/>
    </source>
</evidence>
<dbReference type="InterPro" id="IPR001915">
    <property type="entry name" value="Peptidase_M48"/>
</dbReference>
<sequence length="494" mass="52997">MVSTLALKLAISLGCLFLFTGCAVNPVTGKQNFTLMSEADEMRKGQQAAVEIGKAYDVYDDLPALQAYVSEIGQKLAKKSHRPQLDYHFTVVDSPQVNAFALPGGYIYITRGILAYLNSEAELAAVLAHEIGHVTARHSVRQYSAATAANVAAAIGGLAAAIFMPQLGGQLAQGVQSLLGITGSALVSGYGRSHELEADRLGAEYLARSGYDPQAMIKVIGVLKNQELFDIEVATQEGREPRRYHGLFATHPDNDTRLQEVVGEAEQYSQPSAADDRRAEFLRQTEGMAFGDAVNHGVIRGNTFQHKEMGFILSFPPDWRIRNKPDEVVAISPGGDALMVLSRFGNPRGSPADLARERLRLESSIPVLSMTSNGLALAVVSSTTSDGKPFKASVIYHDNNAYLLAGRGDSPAAFGRNQAAISGTIESFRALSNAEKESIKGLEIRTITATNGLSYAGLATNSPLGSNAENYLRLLNGQYPEGEPVAGQKIKIVK</sequence>
<dbReference type="Proteomes" id="UP000183107">
    <property type="component" value="Unassembled WGS sequence"/>
</dbReference>
<dbReference type="GO" id="GO:0004222">
    <property type="term" value="F:metalloendopeptidase activity"/>
    <property type="evidence" value="ECO:0007669"/>
    <property type="project" value="InterPro"/>
</dbReference>
<feature type="signal peptide" evidence="7">
    <location>
        <begin position="1"/>
        <end position="23"/>
    </location>
</feature>
<dbReference type="GO" id="GO:0051603">
    <property type="term" value="P:proteolysis involved in protein catabolic process"/>
    <property type="evidence" value="ECO:0007669"/>
    <property type="project" value="TreeGrafter"/>
</dbReference>
<organism evidence="9 10">
    <name type="scientific">Nitrosospira briensis</name>
    <dbReference type="NCBI Taxonomy" id="35799"/>
    <lineage>
        <taxon>Bacteria</taxon>
        <taxon>Pseudomonadati</taxon>
        <taxon>Pseudomonadota</taxon>
        <taxon>Betaproteobacteria</taxon>
        <taxon>Nitrosomonadales</taxon>
        <taxon>Nitrosomonadaceae</taxon>
        <taxon>Nitrosospira</taxon>
    </lineage>
</organism>